<dbReference type="AlphaFoldDB" id="A0A2T5J8Z2"/>
<dbReference type="Proteomes" id="UP000244168">
    <property type="component" value="Unassembled WGS sequence"/>
</dbReference>
<dbReference type="InterPro" id="IPR000531">
    <property type="entry name" value="Beta-barrel_TonB"/>
</dbReference>
<dbReference type="InterPro" id="IPR012910">
    <property type="entry name" value="Plug_dom"/>
</dbReference>
<dbReference type="OrthoDB" id="9768177at2"/>
<reference evidence="12 13" key="1">
    <citation type="submission" date="2018-04" db="EMBL/GenBank/DDBJ databases">
        <title>Genomic Encyclopedia of Archaeal and Bacterial Type Strains, Phase II (KMG-II): from individual species to whole genera.</title>
        <authorList>
            <person name="Goeker M."/>
        </authorList>
    </citation>
    <scope>NUCLEOTIDE SEQUENCE [LARGE SCALE GENOMIC DNA]</scope>
    <source>
        <strain evidence="12 13">DSM 26809</strain>
    </source>
</reference>
<feature type="domain" description="TonB-dependent receptor plug" evidence="11">
    <location>
        <begin position="123"/>
        <end position="252"/>
    </location>
</feature>
<keyword evidence="6 8" id="KW-0472">Membrane</keyword>
<evidence type="ECO:0000256" key="4">
    <source>
        <dbReference type="ARBA" id="ARBA00022692"/>
    </source>
</evidence>
<keyword evidence="13" id="KW-1185">Reference proteome</keyword>
<dbReference type="InterPro" id="IPR039426">
    <property type="entry name" value="TonB-dep_rcpt-like"/>
</dbReference>
<dbReference type="InterPro" id="IPR036942">
    <property type="entry name" value="Beta-barrel_TonB_sf"/>
</dbReference>
<comment type="similarity">
    <text evidence="8 9">Belongs to the TonB-dependent receptor family.</text>
</comment>
<dbReference type="Gene3D" id="2.170.130.10">
    <property type="entry name" value="TonB-dependent receptor, plug domain"/>
    <property type="match status" value="1"/>
</dbReference>
<proteinExistence type="inferred from homology"/>
<dbReference type="NCBIfam" id="TIGR04056">
    <property type="entry name" value="OMP_RagA_SusC"/>
    <property type="match status" value="1"/>
</dbReference>
<keyword evidence="2 8" id="KW-0813">Transport</keyword>
<dbReference type="InterPro" id="IPR008969">
    <property type="entry name" value="CarboxyPept-like_regulatory"/>
</dbReference>
<dbReference type="RefSeq" id="WP_107828510.1">
    <property type="nucleotide sequence ID" value="NZ_CP160205.1"/>
</dbReference>
<dbReference type="Pfam" id="PF00593">
    <property type="entry name" value="TonB_dep_Rec_b-barrel"/>
    <property type="match status" value="1"/>
</dbReference>
<feature type="domain" description="TonB-dependent receptor-like beta-barrel" evidence="10">
    <location>
        <begin position="482"/>
        <end position="911"/>
    </location>
</feature>
<dbReference type="InterPro" id="IPR023997">
    <property type="entry name" value="TonB-dep_OMP_SusC/RagA_CS"/>
</dbReference>
<evidence type="ECO:0000313" key="12">
    <source>
        <dbReference type="EMBL" id="PTQ96541.1"/>
    </source>
</evidence>
<organism evidence="12 13">
    <name type="scientific">Mucilaginibacter yixingensis</name>
    <dbReference type="NCBI Taxonomy" id="1295612"/>
    <lineage>
        <taxon>Bacteria</taxon>
        <taxon>Pseudomonadati</taxon>
        <taxon>Bacteroidota</taxon>
        <taxon>Sphingobacteriia</taxon>
        <taxon>Sphingobacteriales</taxon>
        <taxon>Sphingobacteriaceae</taxon>
        <taxon>Mucilaginibacter</taxon>
    </lineage>
</organism>
<comment type="caution">
    <text evidence="12">The sequence shown here is derived from an EMBL/GenBank/DDBJ whole genome shotgun (WGS) entry which is preliminary data.</text>
</comment>
<evidence type="ECO:0000259" key="11">
    <source>
        <dbReference type="Pfam" id="PF07715"/>
    </source>
</evidence>
<keyword evidence="3 8" id="KW-1134">Transmembrane beta strand</keyword>
<evidence type="ECO:0000259" key="10">
    <source>
        <dbReference type="Pfam" id="PF00593"/>
    </source>
</evidence>
<dbReference type="Pfam" id="PF07715">
    <property type="entry name" value="Plug"/>
    <property type="match status" value="1"/>
</dbReference>
<keyword evidence="5 9" id="KW-0798">TonB box</keyword>
<keyword evidence="4 8" id="KW-0812">Transmembrane</keyword>
<evidence type="ECO:0000313" key="13">
    <source>
        <dbReference type="Proteomes" id="UP000244168"/>
    </source>
</evidence>
<comment type="subcellular location">
    <subcellularLocation>
        <location evidence="1 8">Cell outer membrane</location>
        <topology evidence="1 8">Multi-pass membrane protein</topology>
    </subcellularLocation>
</comment>
<dbReference type="NCBIfam" id="TIGR04057">
    <property type="entry name" value="SusC_RagA_signa"/>
    <property type="match status" value="1"/>
</dbReference>
<dbReference type="GO" id="GO:0009279">
    <property type="term" value="C:cell outer membrane"/>
    <property type="evidence" value="ECO:0007669"/>
    <property type="project" value="UniProtKB-SubCell"/>
</dbReference>
<dbReference type="SUPFAM" id="SSF49464">
    <property type="entry name" value="Carboxypeptidase regulatory domain-like"/>
    <property type="match status" value="1"/>
</dbReference>
<evidence type="ECO:0000256" key="6">
    <source>
        <dbReference type="ARBA" id="ARBA00023136"/>
    </source>
</evidence>
<dbReference type="InterPro" id="IPR023996">
    <property type="entry name" value="TonB-dep_OMP_SusC/RagA"/>
</dbReference>
<evidence type="ECO:0000256" key="9">
    <source>
        <dbReference type="RuleBase" id="RU003357"/>
    </source>
</evidence>
<dbReference type="Gene3D" id="2.40.170.20">
    <property type="entry name" value="TonB-dependent receptor, beta-barrel domain"/>
    <property type="match status" value="1"/>
</dbReference>
<evidence type="ECO:0000256" key="5">
    <source>
        <dbReference type="ARBA" id="ARBA00023077"/>
    </source>
</evidence>
<name>A0A2T5J8Z2_9SPHI</name>
<keyword evidence="7 8" id="KW-0998">Cell outer membrane</keyword>
<evidence type="ECO:0000256" key="2">
    <source>
        <dbReference type="ARBA" id="ARBA00022448"/>
    </source>
</evidence>
<accession>A0A2T5J8Z2</accession>
<evidence type="ECO:0000256" key="8">
    <source>
        <dbReference type="PROSITE-ProRule" id="PRU01360"/>
    </source>
</evidence>
<evidence type="ECO:0000256" key="7">
    <source>
        <dbReference type="ARBA" id="ARBA00023237"/>
    </source>
</evidence>
<protein>
    <submittedName>
        <fullName evidence="12">TonB-linked SusC/RagA family outer membrane protein</fullName>
    </submittedName>
</protein>
<dbReference type="SUPFAM" id="SSF56935">
    <property type="entry name" value="Porins"/>
    <property type="match status" value="1"/>
</dbReference>
<evidence type="ECO:0000256" key="1">
    <source>
        <dbReference type="ARBA" id="ARBA00004571"/>
    </source>
</evidence>
<dbReference type="Pfam" id="PF13715">
    <property type="entry name" value="CarbopepD_reg_2"/>
    <property type="match status" value="1"/>
</dbReference>
<sequence length="1078" mass="118526">MRPIYSYFKIALSMIVFTIIATQSFAQQTRLIKGQVVDAADGTAIIGASVRVKGTRTGASADLNGNFQVTAHNGDVLVITYIGYVAQEVSVNSAPLTVRLAADKHALSEVVVTALGISKQSKSLGYAVQTLSASQVSNVPDPNLVNDLQGKLAGVQITNGSAGVGSTSRVVIRGENSFSGTNQPLFVVDGVPISNDTYFNDAVNNSSNQGTWAEVDWGNGASEVNPNDVESMSILKGPTAAALYGSRAANGAVVITTKKGKSKPGLAGIQFNSQTTIETVMRYPALQNQYGAGNGSVDYKYVNGAGSTENNIPNFGRAFDPNYLVVQFDSPEGPYMAADLNAVKTLPAGTQATPTPWVPHTDNINKFFGTGITTQNNIAFESGDDKNSYRFSAGNLYNHGNVGNIDLVRNSFSFRAQNKLTDKLTSNVYLDYVNSYSDNRPNIGYGSENVMYTFHGVYGMPLNVNIESLKRTWAAGQTDLSQFRYWANHDNPYLTVNDNTNSFKKNRIIGNAQLNYQFSKELSAFVRTGIDEYTDNREGKRVFGTVRFPTGGFRTDDVNYVENNTDFLLNYKPADTGDFHVSLSGGGNRFKQSINYIRNIANSLIAPDLYNFSNALTLLPPEYIKQDRATYSLYGFGDFDYKGLLYLNVTGRNDWSSTLPTNKNSYFYPSASLSAVVSDMVTLPKAISFFKVRVSAAQVGHDADPYSINNTYTTNTPFNSTPLTTITNVLANSNLKPSTTNSYETGFDLRFLQDRLGLDFTYYQSDTKDEIVQVPVPISSGFTAAFVNGGKIRDKGVEVVLTATPLKSEHGLNWHTTFNFSHDVSTVTGLPDGLTSYKYADVTQYDRYYRSIQYYAVVGERMGNMYGRYFKRAPDGQIIYQNGLPVTSNETDRKVLGNYNPDFILGWYNTFSYKNFNFDMTWDWRQGGSYYSYTELGLLQGGMSPATLPGRAEGGIVGQGVMLDGNGNYVPNNVKVTAANYYLNGIYNPNNNEEFMYSATYLKLREVKLGYTFKHIMGKRSPATLNAALVGRNLLLFTQNKDVDPENLALRGNKILPGIEFLSYPSTRSFGLNVNLNF</sequence>
<dbReference type="InterPro" id="IPR037066">
    <property type="entry name" value="Plug_dom_sf"/>
</dbReference>
<dbReference type="Gene3D" id="2.60.40.1120">
    <property type="entry name" value="Carboxypeptidase-like, regulatory domain"/>
    <property type="match status" value="1"/>
</dbReference>
<dbReference type="EMBL" id="QAOQ01000004">
    <property type="protein sequence ID" value="PTQ96541.1"/>
    <property type="molecule type" value="Genomic_DNA"/>
</dbReference>
<dbReference type="PROSITE" id="PS52016">
    <property type="entry name" value="TONB_DEPENDENT_REC_3"/>
    <property type="match status" value="1"/>
</dbReference>
<gene>
    <name evidence="12" type="ORF">C8P68_10425</name>
</gene>
<evidence type="ECO:0000256" key="3">
    <source>
        <dbReference type="ARBA" id="ARBA00022452"/>
    </source>
</evidence>